<comment type="subcellular location">
    <subcellularLocation>
        <location evidence="1">Cell membrane</location>
        <topology evidence="1">Multi-pass membrane protein</topology>
    </subcellularLocation>
</comment>
<keyword evidence="2" id="KW-0813">Transport</keyword>
<dbReference type="EMBL" id="MUAV01000322">
    <property type="protein sequence ID" value="RAP35097.1"/>
    <property type="molecule type" value="Genomic_DNA"/>
</dbReference>
<dbReference type="InterPro" id="IPR018461">
    <property type="entry name" value="Na/H_Antiport_NhaC-like_C"/>
</dbReference>
<gene>
    <name evidence="11" type="ORF">BYZ73_22250</name>
</gene>
<accession>A0ABX9DCK8</accession>
<evidence type="ECO:0000256" key="2">
    <source>
        <dbReference type="ARBA" id="ARBA00022448"/>
    </source>
</evidence>
<evidence type="ECO:0000256" key="5">
    <source>
        <dbReference type="ARBA" id="ARBA00022692"/>
    </source>
</evidence>
<evidence type="ECO:0000259" key="10">
    <source>
        <dbReference type="Pfam" id="PF03553"/>
    </source>
</evidence>
<evidence type="ECO:0000256" key="7">
    <source>
        <dbReference type="ARBA" id="ARBA00023136"/>
    </source>
</evidence>
<dbReference type="Proteomes" id="UP000248659">
    <property type="component" value="Unassembled WGS sequence"/>
</dbReference>
<feature type="domain" description="Na+/H+ antiporter NhaC-like C-terminal" evidence="10">
    <location>
        <begin position="2"/>
        <end position="68"/>
    </location>
</feature>
<keyword evidence="12" id="KW-1185">Reference proteome</keyword>
<protein>
    <recommendedName>
        <fullName evidence="10">Na+/H+ antiporter NhaC-like C-terminal domain-containing protein</fullName>
    </recommendedName>
</protein>
<reference evidence="11 12" key="1">
    <citation type="submission" date="2017-01" db="EMBL/GenBank/DDBJ databases">
        <title>Genome sequence of Rhodovulum viride JA756.</title>
        <authorList>
            <person name="Lakshmi K.V."/>
            <person name="Tushar L.D."/>
            <person name="Sasikala C."/>
            <person name="Venkataramana C."/>
        </authorList>
    </citation>
    <scope>NUCLEOTIDE SEQUENCE [LARGE SCALE GENOMIC DNA]</scope>
    <source>
        <strain evidence="11 12">JA756</strain>
    </source>
</reference>
<evidence type="ECO:0000256" key="6">
    <source>
        <dbReference type="ARBA" id="ARBA00022989"/>
    </source>
</evidence>
<keyword evidence="3" id="KW-0050">Antiport</keyword>
<evidence type="ECO:0000256" key="3">
    <source>
        <dbReference type="ARBA" id="ARBA00022449"/>
    </source>
</evidence>
<dbReference type="InterPro" id="IPR052180">
    <property type="entry name" value="NhaC_Na-H+_Antiporter"/>
</dbReference>
<keyword evidence="4" id="KW-1003">Cell membrane</keyword>
<keyword evidence="5 9" id="KW-0812">Transmembrane</keyword>
<keyword evidence="6 9" id="KW-1133">Transmembrane helix</keyword>
<evidence type="ECO:0000256" key="9">
    <source>
        <dbReference type="SAM" id="Phobius"/>
    </source>
</evidence>
<evidence type="ECO:0000313" key="12">
    <source>
        <dbReference type="Proteomes" id="UP000248659"/>
    </source>
</evidence>
<keyword evidence="7 9" id="KW-0472">Membrane</keyword>
<proteinExistence type="inferred from homology"/>
<organism evidence="11 12">
    <name type="scientific">Rhodovulum viride</name>
    <dbReference type="NCBI Taxonomy" id="1231134"/>
    <lineage>
        <taxon>Bacteria</taxon>
        <taxon>Pseudomonadati</taxon>
        <taxon>Pseudomonadota</taxon>
        <taxon>Alphaproteobacteria</taxon>
        <taxon>Rhodobacterales</taxon>
        <taxon>Paracoccaceae</taxon>
        <taxon>Rhodovulum</taxon>
    </lineage>
</organism>
<name>A0ABX9DCK8_9RHOB</name>
<feature type="non-terminal residue" evidence="11">
    <location>
        <position position="68"/>
    </location>
</feature>
<dbReference type="Pfam" id="PF03553">
    <property type="entry name" value="Na_H_antiporter"/>
    <property type="match status" value="1"/>
</dbReference>
<evidence type="ECO:0000313" key="11">
    <source>
        <dbReference type="EMBL" id="RAP35097.1"/>
    </source>
</evidence>
<comment type="caution">
    <text evidence="11">The sequence shown here is derived from an EMBL/GenBank/DDBJ whole genome shotgun (WGS) entry which is preliminary data.</text>
</comment>
<dbReference type="PANTHER" id="PTHR33451:SF6">
    <property type="entry name" value="NA(+)_H(+) ANTIPORTER NHAC"/>
    <property type="match status" value="1"/>
</dbReference>
<comment type="similarity">
    <text evidence="8">Belongs to the NhaC Na(+)/H(+) (TC 2.A.35) antiporter family.</text>
</comment>
<feature type="non-terminal residue" evidence="11">
    <location>
        <position position="1"/>
    </location>
</feature>
<dbReference type="RefSeq" id="WP_281269521.1">
    <property type="nucleotide sequence ID" value="NZ_MUAV01000322.1"/>
</dbReference>
<evidence type="ECO:0000256" key="4">
    <source>
        <dbReference type="ARBA" id="ARBA00022475"/>
    </source>
</evidence>
<dbReference type="PANTHER" id="PTHR33451">
    <property type="entry name" value="MALATE-2H(+)/NA(+)-LACTATE ANTIPORTER"/>
    <property type="match status" value="1"/>
</dbReference>
<sequence>SFLSAMQNGPVFSADTEAVEKILNRGGLQSMMGSVSLIIIAFALGGLMEKIGLITSLLEGVIKGIHTK</sequence>
<evidence type="ECO:0000256" key="1">
    <source>
        <dbReference type="ARBA" id="ARBA00004651"/>
    </source>
</evidence>
<feature type="transmembrane region" description="Helical" evidence="9">
    <location>
        <begin position="31"/>
        <end position="48"/>
    </location>
</feature>
<evidence type="ECO:0000256" key="8">
    <source>
        <dbReference type="ARBA" id="ARBA00038435"/>
    </source>
</evidence>